<dbReference type="AlphaFoldDB" id="A0A7J9HGE8"/>
<protein>
    <recommendedName>
        <fullName evidence="3">RNase H type-1 domain-containing protein</fullName>
    </recommendedName>
</protein>
<evidence type="ECO:0000313" key="1">
    <source>
        <dbReference type="EMBL" id="MBA0808906.1"/>
    </source>
</evidence>
<dbReference type="Proteomes" id="UP000593560">
    <property type="component" value="Unassembled WGS sequence"/>
</dbReference>
<keyword evidence="2" id="KW-1185">Reference proteome</keyword>
<reference evidence="1 2" key="1">
    <citation type="journal article" date="2019" name="Genome Biol. Evol.">
        <title>Insights into the evolution of the New World diploid cottons (Gossypium, subgenus Houzingenia) based on genome sequencing.</title>
        <authorList>
            <person name="Grover C.E."/>
            <person name="Arick M.A. 2nd"/>
            <person name="Thrash A."/>
            <person name="Conover J.L."/>
            <person name="Sanders W.S."/>
            <person name="Peterson D.G."/>
            <person name="Frelichowski J.E."/>
            <person name="Scheffler J.A."/>
            <person name="Scheffler B.E."/>
            <person name="Wendel J.F."/>
        </authorList>
    </citation>
    <scope>NUCLEOTIDE SEQUENCE [LARGE SCALE GENOMIC DNA]</scope>
    <source>
        <strain evidence="1">0</strain>
        <tissue evidence="1">Leaf</tissue>
    </source>
</reference>
<name>A0A7J9HGE8_9ROSI</name>
<gene>
    <name evidence="1" type="ORF">Gohar_024607</name>
</gene>
<evidence type="ECO:0008006" key="3">
    <source>
        <dbReference type="Google" id="ProtNLM"/>
    </source>
</evidence>
<evidence type="ECO:0000313" key="2">
    <source>
        <dbReference type="Proteomes" id="UP000593560"/>
    </source>
</evidence>
<comment type="caution">
    <text evidence="1">The sequence shown here is derived from an EMBL/GenBank/DDBJ whole genome shotgun (WGS) entry which is preliminary data.</text>
</comment>
<organism evidence="1 2">
    <name type="scientific">Gossypium harknessii</name>
    <dbReference type="NCBI Taxonomy" id="34285"/>
    <lineage>
        <taxon>Eukaryota</taxon>
        <taxon>Viridiplantae</taxon>
        <taxon>Streptophyta</taxon>
        <taxon>Embryophyta</taxon>
        <taxon>Tracheophyta</taxon>
        <taxon>Spermatophyta</taxon>
        <taxon>Magnoliopsida</taxon>
        <taxon>eudicotyledons</taxon>
        <taxon>Gunneridae</taxon>
        <taxon>Pentapetalae</taxon>
        <taxon>rosids</taxon>
        <taxon>malvids</taxon>
        <taxon>Malvales</taxon>
        <taxon>Malvaceae</taxon>
        <taxon>Malvoideae</taxon>
        <taxon>Gossypium</taxon>
    </lineage>
</organism>
<sequence length="77" mass="8402">MIECHDLSYGERLTGKQLFLNTNGVLQLESKNATSGGVLRDKNGGWISGYNRYLGNLEVVKAIQVSISTTSNSALIR</sequence>
<accession>A0A7J9HGE8</accession>
<dbReference type="OrthoDB" id="1748424at2759"/>
<proteinExistence type="predicted"/>
<dbReference type="EMBL" id="JABFAD010000009">
    <property type="protein sequence ID" value="MBA0808906.1"/>
    <property type="molecule type" value="Genomic_DNA"/>
</dbReference>